<protein>
    <submittedName>
        <fullName evidence="1">Unannotated protein</fullName>
    </submittedName>
</protein>
<sequence>MLAIELSTSIDCAREILGTASRARAVMPLVASDSISSGRKDGVIRLTTIALSLNFAISSVVGAATFKTTWLERASSLDPIVAPA</sequence>
<proteinExistence type="predicted"/>
<reference evidence="1" key="1">
    <citation type="submission" date="2020-05" db="EMBL/GenBank/DDBJ databases">
        <authorList>
            <person name="Chiriac C."/>
            <person name="Salcher M."/>
            <person name="Ghai R."/>
            <person name="Kavagutti S V."/>
        </authorList>
    </citation>
    <scope>NUCLEOTIDE SEQUENCE</scope>
</reference>
<evidence type="ECO:0000313" key="1">
    <source>
        <dbReference type="EMBL" id="CAB4686133.1"/>
    </source>
</evidence>
<dbReference type="EMBL" id="CAEZXL010000075">
    <property type="protein sequence ID" value="CAB4686133.1"/>
    <property type="molecule type" value="Genomic_DNA"/>
</dbReference>
<accession>A0A6J6NNZ8</accession>
<gene>
    <name evidence="1" type="ORF">UFOPK2373_00544</name>
</gene>
<name>A0A6J6NNZ8_9ZZZZ</name>
<organism evidence="1">
    <name type="scientific">freshwater metagenome</name>
    <dbReference type="NCBI Taxonomy" id="449393"/>
    <lineage>
        <taxon>unclassified sequences</taxon>
        <taxon>metagenomes</taxon>
        <taxon>ecological metagenomes</taxon>
    </lineage>
</organism>
<dbReference type="AlphaFoldDB" id="A0A6J6NNZ8"/>